<keyword evidence="1 5" id="KW-0378">Hydrolase</keyword>
<dbReference type="Pfam" id="PF13026">
    <property type="entry name" value="DUF3887"/>
    <property type="match status" value="1"/>
</dbReference>
<comment type="caution">
    <text evidence="5">The sequence shown here is derived from an EMBL/GenBank/DDBJ whole genome shotgun (WGS) entry which is preliminary data.</text>
</comment>
<dbReference type="PANTHER" id="PTHR43265">
    <property type="entry name" value="ESTERASE ESTD"/>
    <property type="match status" value="1"/>
</dbReference>
<dbReference type="InterPro" id="IPR029058">
    <property type="entry name" value="AB_hydrolase_fold"/>
</dbReference>
<feature type="domain" description="DUF3887" evidence="4">
    <location>
        <begin position="34"/>
        <end position="123"/>
    </location>
</feature>
<dbReference type="PROSITE" id="PS00708">
    <property type="entry name" value="PRO_ENDOPEP_SER"/>
    <property type="match status" value="1"/>
</dbReference>
<dbReference type="Gene3D" id="3.40.50.1820">
    <property type="entry name" value="alpha/beta hydrolase"/>
    <property type="match status" value="1"/>
</dbReference>
<protein>
    <submittedName>
        <fullName evidence="5">Alpha/beta fold hydrolase</fullName>
    </submittedName>
</protein>
<dbReference type="InterPro" id="IPR053145">
    <property type="entry name" value="AB_hydrolase_Est10"/>
</dbReference>
<dbReference type="Gene3D" id="3.10.450.590">
    <property type="match status" value="1"/>
</dbReference>
<evidence type="ECO:0000313" key="5">
    <source>
        <dbReference type="EMBL" id="GAA4861384.1"/>
    </source>
</evidence>
<proteinExistence type="predicted"/>
<reference evidence="6" key="1">
    <citation type="journal article" date="2019" name="Int. J. Syst. Evol. Microbiol.">
        <title>The Global Catalogue of Microorganisms (GCM) 10K type strain sequencing project: providing services to taxonomists for standard genome sequencing and annotation.</title>
        <authorList>
            <consortium name="The Broad Institute Genomics Platform"/>
            <consortium name="The Broad Institute Genome Sequencing Center for Infectious Disease"/>
            <person name="Wu L."/>
            <person name="Ma J."/>
        </authorList>
    </citation>
    <scope>NUCLEOTIDE SEQUENCE [LARGE SCALE GENOMIC DNA]</scope>
    <source>
        <strain evidence="6">JCM 18392</strain>
    </source>
</reference>
<evidence type="ECO:0000313" key="6">
    <source>
        <dbReference type="Proteomes" id="UP001501323"/>
    </source>
</evidence>
<dbReference type="InterPro" id="IPR024981">
    <property type="entry name" value="DUF3887"/>
</dbReference>
<accession>A0ABP9E2T4</accession>
<evidence type="ECO:0000256" key="2">
    <source>
        <dbReference type="SAM" id="SignalP"/>
    </source>
</evidence>
<dbReference type="SUPFAM" id="SSF53474">
    <property type="entry name" value="alpha/beta-Hydrolases"/>
    <property type="match status" value="1"/>
</dbReference>
<gene>
    <name evidence="5" type="ORF">GCM10023332_11700</name>
</gene>
<dbReference type="RefSeq" id="WP_345294593.1">
    <property type="nucleotide sequence ID" value="NZ_BAABJY010000002.1"/>
</dbReference>
<feature type="domain" description="Serine aminopeptidase S33" evidence="3">
    <location>
        <begin position="171"/>
        <end position="414"/>
    </location>
</feature>
<evidence type="ECO:0000259" key="4">
    <source>
        <dbReference type="Pfam" id="PF13026"/>
    </source>
</evidence>
<name>A0ABP9E2T4_9GAMM</name>
<dbReference type="PANTHER" id="PTHR43265:SF1">
    <property type="entry name" value="ESTERASE ESTD"/>
    <property type="match status" value="1"/>
</dbReference>
<evidence type="ECO:0000259" key="3">
    <source>
        <dbReference type="Pfam" id="PF12146"/>
    </source>
</evidence>
<dbReference type="Proteomes" id="UP001501323">
    <property type="component" value="Unassembled WGS sequence"/>
</dbReference>
<sequence length="448" mass="46358">MTKALSIVFAALLSALVATSAWAADEAAAPTEIATRLLDHMDAGNYAAAEAMFTAGMAAAVPADKLQAVWESLPAQAGEARGRGEPEVKSRDGMHVVRVPLQHAKADLVASIAIDADGKVAGFLVQPAAAPAAAPPPADAGYEEREVQVGDGERALSGLLAMPQGDGPFPAVVLVHGSGPHDRDESIGPNRPFLDIARGLAAQGIAVLRFDKRTKVRPQDFADGTLTIDGETTDDAVAAVAALAATPGIDPTRIFVLGHSQGGMMAPRIAARAGAAGTPVAGLVLLAAPARKLLDILVEQNRRLAVLDDATTSVAEATAIDKLRMQVNAIRAASGDGDAAVAPGDTPLGLPAAYWRSTDAVDPVAEAEALALPMLVLQGARDIQVVDADWQRWKRAFHDDPKVTFKLYPALNHLAIAGEGPGSLAEYGTPGHVDAGLIEDVAEWIGRH</sequence>
<dbReference type="EMBL" id="BAABJY010000002">
    <property type="protein sequence ID" value="GAA4861384.1"/>
    <property type="molecule type" value="Genomic_DNA"/>
</dbReference>
<feature type="chain" id="PRO_5045399289" evidence="2">
    <location>
        <begin position="24"/>
        <end position="448"/>
    </location>
</feature>
<dbReference type="GO" id="GO:0016787">
    <property type="term" value="F:hydrolase activity"/>
    <property type="evidence" value="ECO:0007669"/>
    <property type="project" value="UniProtKB-KW"/>
</dbReference>
<evidence type="ECO:0000256" key="1">
    <source>
        <dbReference type="ARBA" id="ARBA00022801"/>
    </source>
</evidence>
<feature type="signal peptide" evidence="2">
    <location>
        <begin position="1"/>
        <end position="23"/>
    </location>
</feature>
<dbReference type="InterPro" id="IPR022742">
    <property type="entry name" value="Hydrolase_4"/>
</dbReference>
<keyword evidence="6" id="KW-1185">Reference proteome</keyword>
<keyword evidence="2" id="KW-0732">Signal</keyword>
<dbReference type="InterPro" id="IPR002471">
    <property type="entry name" value="Pept_S9_AS"/>
</dbReference>
<dbReference type="Pfam" id="PF12146">
    <property type="entry name" value="Hydrolase_4"/>
    <property type="match status" value="1"/>
</dbReference>
<organism evidence="5 6">
    <name type="scientific">Luteimonas vadosa</name>
    <dbReference type="NCBI Taxonomy" id="1165507"/>
    <lineage>
        <taxon>Bacteria</taxon>
        <taxon>Pseudomonadati</taxon>
        <taxon>Pseudomonadota</taxon>
        <taxon>Gammaproteobacteria</taxon>
        <taxon>Lysobacterales</taxon>
        <taxon>Lysobacteraceae</taxon>
        <taxon>Luteimonas</taxon>
    </lineage>
</organism>